<dbReference type="Gene3D" id="2.40.50.140">
    <property type="entry name" value="Nucleic acid-binding proteins"/>
    <property type="match status" value="1"/>
</dbReference>
<keyword evidence="2" id="KW-1185">Reference proteome</keyword>
<proteinExistence type="predicted"/>
<dbReference type="SUPFAM" id="SSF50249">
    <property type="entry name" value="Nucleic acid-binding proteins"/>
    <property type="match status" value="1"/>
</dbReference>
<dbReference type="AlphaFoldDB" id="A0A445AIR1"/>
<dbReference type="Proteomes" id="UP000289738">
    <property type="component" value="Chromosome B02"/>
</dbReference>
<dbReference type="InterPro" id="IPR012340">
    <property type="entry name" value="NA-bd_OB-fold"/>
</dbReference>
<organism evidence="1 2">
    <name type="scientific">Arachis hypogaea</name>
    <name type="common">Peanut</name>
    <dbReference type="NCBI Taxonomy" id="3818"/>
    <lineage>
        <taxon>Eukaryota</taxon>
        <taxon>Viridiplantae</taxon>
        <taxon>Streptophyta</taxon>
        <taxon>Embryophyta</taxon>
        <taxon>Tracheophyta</taxon>
        <taxon>Spermatophyta</taxon>
        <taxon>Magnoliopsida</taxon>
        <taxon>eudicotyledons</taxon>
        <taxon>Gunneridae</taxon>
        <taxon>Pentapetalae</taxon>
        <taxon>rosids</taxon>
        <taxon>fabids</taxon>
        <taxon>Fabales</taxon>
        <taxon>Fabaceae</taxon>
        <taxon>Papilionoideae</taxon>
        <taxon>50 kb inversion clade</taxon>
        <taxon>dalbergioids sensu lato</taxon>
        <taxon>Dalbergieae</taxon>
        <taxon>Pterocarpus clade</taxon>
        <taxon>Arachis</taxon>
    </lineage>
</organism>
<reference evidence="1 2" key="1">
    <citation type="submission" date="2019-01" db="EMBL/GenBank/DDBJ databases">
        <title>Sequencing of cultivated peanut Arachis hypogaea provides insights into genome evolution and oil improvement.</title>
        <authorList>
            <person name="Chen X."/>
        </authorList>
    </citation>
    <scope>NUCLEOTIDE SEQUENCE [LARGE SCALE GENOMIC DNA]</scope>
    <source>
        <strain evidence="2">cv. Fuhuasheng</strain>
        <tissue evidence="1">Leaves</tissue>
    </source>
</reference>
<evidence type="ECO:0000313" key="1">
    <source>
        <dbReference type="EMBL" id="RYR26321.1"/>
    </source>
</evidence>
<dbReference type="EMBL" id="SDMP01000012">
    <property type="protein sequence ID" value="RYR26321.1"/>
    <property type="molecule type" value="Genomic_DNA"/>
</dbReference>
<gene>
    <name evidence="1" type="ORF">Ahy_B02g060550</name>
</gene>
<accession>A0A445AIR1</accession>
<evidence type="ECO:0000313" key="2">
    <source>
        <dbReference type="Proteomes" id="UP000289738"/>
    </source>
</evidence>
<name>A0A445AIR1_ARAHY</name>
<evidence type="ECO:0008006" key="3">
    <source>
        <dbReference type="Google" id="ProtNLM"/>
    </source>
</evidence>
<comment type="caution">
    <text evidence="1">The sequence shown here is derived from an EMBL/GenBank/DDBJ whole genome shotgun (WGS) entry which is preliminary data.</text>
</comment>
<sequence>MGKSKKVPAVNIFFQTIPSQWILTFSHRTTVNHIQEPSFPLEAFRFRTIVELLNADKIHQSNLFDVIAEVVGKEDPRDLVTTKGKETKHLVVVLEDLEHKKIDCILFGKMVDQILPYLEDGTVEPVIVLLQFFKAIRWNGISCKIGLH</sequence>
<protein>
    <recommendedName>
        <fullName evidence="3">DUF223 domain-containing protein</fullName>
    </recommendedName>
</protein>